<gene>
    <name evidence="1" type="ORF">SAMN04487931_111115</name>
</gene>
<dbReference type="CDD" id="cd02440">
    <property type="entry name" value="AdoMet_MTases"/>
    <property type="match status" value="1"/>
</dbReference>
<sequence length="192" mass="21232">MNNAHKKPKGAGKSSFELINQNILTDILPVKPGSVVLDLACGKGIYSIFLSDIAGDQGLIYAVDLWKEGLELLEEQIETRNITNIKTLLLDATEQLDIDDYSVDICLMATVLHDFEEIKKAGAVLNQINTILKPGGCLAIVEFKKIEAPPGPPIKIRLSEDDVEKMVTGYGFKKDKTADIGDYNYLMTFRSR</sequence>
<dbReference type="EMBL" id="FNLL01000011">
    <property type="protein sequence ID" value="SDU53525.1"/>
    <property type="molecule type" value="Genomic_DNA"/>
</dbReference>
<reference evidence="2" key="1">
    <citation type="submission" date="2016-10" db="EMBL/GenBank/DDBJ databases">
        <authorList>
            <person name="Varghese N."/>
            <person name="Submissions S."/>
        </authorList>
    </citation>
    <scope>NUCLEOTIDE SEQUENCE [LARGE SCALE GENOMIC DNA]</scope>
    <source>
        <strain evidence="2">DSM 3384</strain>
    </source>
</reference>
<dbReference type="InterPro" id="IPR029063">
    <property type="entry name" value="SAM-dependent_MTases_sf"/>
</dbReference>
<organism evidence="1 2">
    <name type="scientific">Desulfobacula phenolica</name>
    <dbReference type="NCBI Taxonomy" id="90732"/>
    <lineage>
        <taxon>Bacteria</taxon>
        <taxon>Pseudomonadati</taxon>
        <taxon>Thermodesulfobacteriota</taxon>
        <taxon>Desulfobacteria</taxon>
        <taxon>Desulfobacterales</taxon>
        <taxon>Desulfobacteraceae</taxon>
        <taxon>Desulfobacula</taxon>
    </lineage>
</organism>
<evidence type="ECO:0000313" key="2">
    <source>
        <dbReference type="Proteomes" id="UP000199608"/>
    </source>
</evidence>
<proteinExistence type="predicted"/>
<evidence type="ECO:0000313" key="1">
    <source>
        <dbReference type="EMBL" id="SDU53525.1"/>
    </source>
</evidence>
<dbReference type="RefSeq" id="WP_092236828.1">
    <property type="nucleotide sequence ID" value="NZ_FNLL01000011.1"/>
</dbReference>
<keyword evidence="2" id="KW-1185">Reference proteome</keyword>
<dbReference type="SUPFAM" id="SSF53335">
    <property type="entry name" value="S-adenosyl-L-methionine-dependent methyltransferases"/>
    <property type="match status" value="1"/>
</dbReference>
<dbReference type="Gene3D" id="3.40.50.150">
    <property type="entry name" value="Vaccinia Virus protein VP39"/>
    <property type="match status" value="1"/>
</dbReference>
<dbReference type="PANTHER" id="PTHR43591">
    <property type="entry name" value="METHYLTRANSFERASE"/>
    <property type="match status" value="1"/>
</dbReference>
<dbReference type="Proteomes" id="UP000199608">
    <property type="component" value="Unassembled WGS sequence"/>
</dbReference>
<name>A0A1H2JBI5_9BACT</name>
<protein>
    <submittedName>
        <fullName evidence="1">UbiE/COQ5 methyltransferase family protein</fullName>
    </submittedName>
</protein>
<dbReference type="AlphaFoldDB" id="A0A1H2JBI5"/>
<dbReference type="GO" id="GO:0032259">
    <property type="term" value="P:methylation"/>
    <property type="evidence" value="ECO:0007669"/>
    <property type="project" value="UniProtKB-KW"/>
</dbReference>
<dbReference type="GO" id="GO:0008168">
    <property type="term" value="F:methyltransferase activity"/>
    <property type="evidence" value="ECO:0007669"/>
    <property type="project" value="UniProtKB-KW"/>
</dbReference>
<keyword evidence="1" id="KW-0808">Transferase</keyword>
<dbReference type="Pfam" id="PF01209">
    <property type="entry name" value="Ubie_methyltran"/>
    <property type="match status" value="1"/>
</dbReference>
<accession>A0A1H2JBI5</accession>
<keyword evidence="1" id="KW-0489">Methyltransferase</keyword>